<protein>
    <submittedName>
        <fullName evidence="1">Uncharacterized protein</fullName>
    </submittedName>
</protein>
<organism evidence="1 2">
    <name type="scientific">Caenorhabditis briggsae</name>
    <dbReference type="NCBI Taxonomy" id="6238"/>
    <lineage>
        <taxon>Eukaryota</taxon>
        <taxon>Metazoa</taxon>
        <taxon>Ecdysozoa</taxon>
        <taxon>Nematoda</taxon>
        <taxon>Chromadorea</taxon>
        <taxon>Rhabditida</taxon>
        <taxon>Rhabditina</taxon>
        <taxon>Rhabditomorpha</taxon>
        <taxon>Rhabditoidea</taxon>
        <taxon>Rhabditidae</taxon>
        <taxon>Peloderinae</taxon>
        <taxon>Caenorhabditis</taxon>
    </lineage>
</organism>
<dbReference type="Proteomes" id="UP000827892">
    <property type="component" value="Chromosome IV"/>
</dbReference>
<proteinExistence type="predicted"/>
<dbReference type="EMBL" id="CP090894">
    <property type="protein sequence ID" value="ULT94161.1"/>
    <property type="molecule type" value="Genomic_DNA"/>
</dbReference>
<reference evidence="1 2" key="1">
    <citation type="submission" date="2022-05" db="EMBL/GenBank/DDBJ databases">
        <title>Chromosome-level reference genomes for two strains of Caenorhabditis briggsae: an improved platform for comparative genomics.</title>
        <authorList>
            <person name="Stevens L."/>
            <person name="Andersen E.C."/>
        </authorList>
    </citation>
    <scope>NUCLEOTIDE SEQUENCE [LARGE SCALE GENOMIC DNA]</scope>
    <source>
        <strain evidence="1">QX1410_ONT</strain>
        <tissue evidence="1">Whole-organism</tissue>
    </source>
</reference>
<evidence type="ECO:0000313" key="1">
    <source>
        <dbReference type="EMBL" id="ULT94161.1"/>
    </source>
</evidence>
<name>A0AAE9AG74_CAEBR</name>
<sequence length="113" mass="12355">MVDDVQRNTTRGIDLGRPVAAEPDLPKKILSGSVTSAVQDAFNQNEMTKTIVASCAQIDGKETSEECRVMYQISDFSDAKLVEQFGEAIADFMVQMQKDLSEGKVPKATIVLN</sequence>
<evidence type="ECO:0000313" key="2">
    <source>
        <dbReference type="Proteomes" id="UP000827892"/>
    </source>
</evidence>
<accession>A0AAE9AG74</accession>
<dbReference type="AlphaFoldDB" id="A0AAE9AG74"/>
<gene>
    <name evidence="1" type="ORF">L3Y34_003553</name>
</gene>